<reference evidence="8 9" key="1">
    <citation type="submission" date="2018-12" db="EMBL/GenBank/DDBJ databases">
        <authorList>
            <person name="Li F."/>
        </authorList>
    </citation>
    <scope>NUCLEOTIDE SEQUENCE [LARGE SCALE GENOMIC DNA]</scope>
    <source>
        <strain evidence="8 9">EGI 6500705</strain>
    </source>
</reference>
<sequence length="364" mass="38131">MAETARAASRRGGGIVSTLAPERAPRSEQPAPRRSASRPALVERVRDVFTSPKSGPVLVTAILFVAVFAVGGVRYPAFLSGQVFLNLFVDNAYLIVLAVGMTFVILTGGIDLSVGAVVALSGMIAASLLQSGWSPGVVIPLILVITSVLGLLVGLMIHVFEVQPFIATLAAMFLARGLCYVISQNSISITEPTFVALAVTRIPLGGGLSITPSVVIVLVVIAVAVWVLHFTRFGRTVYAIGGGEHSGMLMGLPVARTKVIVYVISGFCSGLAGVLFTFYTLSGYPLSAIGTELDAIAAVVIGGTLLTGGFGFVLGSVLGVLVLGIIQTIITFEGTLSSWWTRIFIGGLLLVFIILQKVLTSRRR</sequence>
<evidence type="ECO:0000256" key="6">
    <source>
        <dbReference type="SAM" id="MobiDB-lite"/>
    </source>
</evidence>
<dbReference type="GO" id="GO:0005886">
    <property type="term" value="C:plasma membrane"/>
    <property type="evidence" value="ECO:0007669"/>
    <property type="project" value="UniProtKB-SubCell"/>
</dbReference>
<dbReference type="CDD" id="cd06579">
    <property type="entry name" value="TM_PBP1_transp_AraH_like"/>
    <property type="match status" value="1"/>
</dbReference>
<feature type="transmembrane region" description="Helical" evidence="7">
    <location>
        <begin position="112"/>
        <end position="129"/>
    </location>
</feature>
<protein>
    <submittedName>
        <fullName evidence="8">Sugar ABC transporter permease YjfF</fullName>
    </submittedName>
</protein>
<keyword evidence="3 7" id="KW-0812">Transmembrane</keyword>
<comment type="caution">
    <text evidence="8">The sequence shown here is derived from an EMBL/GenBank/DDBJ whole genome shotgun (WGS) entry which is preliminary data.</text>
</comment>
<evidence type="ECO:0000313" key="9">
    <source>
        <dbReference type="Proteomes" id="UP000274909"/>
    </source>
</evidence>
<feature type="transmembrane region" description="Helical" evidence="7">
    <location>
        <begin position="338"/>
        <end position="355"/>
    </location>
</feature>
<organism evidence="8 9">
    <name type="scientific">Labedella endophytica</name>
    <dbReference type="NCBI Taxonomy" id="1523160"/>
    <lineage>
        <taxon>Bacteria</taxon>
        <taxon>Bacillati</taxon>
        <taxon>Actinomycetota</taxon>
        <taxon>Actinomycetes</taxon>
        <taxon>Micrococcales</taxon>
        <taxon>Microbacteriaceae</taxon>
        <taxon>Labedella</taxon>
    </lineage>
</organism>
<proteinExistence type="predicted"/>
<comment type="subcellular location">
    <subcellularLocation>
        <location evidence="1">Cell membrane</location>
        <topology evidence="1">Multi-pass membrane protein</topology>
    </subcellularLocation>
</comment>
<feature type="transmembrane region" description="Helical" evidence="7">
    <location>
        <begin position="57"/>
        <end position="77"/>
    </location>
</feature>
<gene>
    <name evidence="8" type="primary">yjfF</name>
    <name evidence="8" type="ORF">ELQ94_00820</name>
</gene>
<dbReference type="AlphaFoldDB" id="A0A433JW09"/>
<dbReference type="PANTHER" id="PTHR32196:SF63">
    <property type="entry name" value="INNER MEMBRANE ABC TRANSPORTER PERMEASE PROTEIN YJFF"/>
    <property type="match status" value="1"/>
</dbReference>
<evidence type="ECO:0000256" key="1">
    <source>
        <dbReference type="ARBA" id="ARBA00004651"/>
    </source>
</evidence>
<evidence type="ECO:0000313" key="8">
    <source>
        <dbReference type="EMBL" id="RUR03134.1"/>
    </source>
</evidence>
<feature type="region of interest" description="Disordered" evidence="6">
    <location>
        <begin position="1"/>
        <end position="39"/>
    </location>
</feature>
<dbReference type="PANTHER" id="PTHR32196">
    <property type="entry name" value="ABC TRANSPORTER PERMEASE PROTEIN YPHD-RELATED-RELATED"/>
    <property type="match status" value="1"/>
</dbReference>
<evidence type="ECO:0000256" key="4">
    <source>
        <dbReference type="ARBA" id="ARBA00022989"/>
    </source>
</evidence>
<evidence type="ECO:0000256" key="2">
    <source>
        <dbReference type="ARBA" id="ARBA00022475"/>
    </source>
</evidence>
<feature type="transmembrane region" description="Helical" evidence="7">
    <location>
        <begin position="259"/>
        <end position="281"/>
    </location>
</feature>
<dbReference type="GO" id="GO:0022857">
    <property type="term" value="F:transmembrane transporter activity"/>
    <property type="evidence" value="ECO:0007669"/>
    <property type="project" value="InterPro"/>
</dbReference>
<dbReference type="OrthoDB" id="9808136at2"/>
<feature type="transmembrane region" description="Helical" evidence="7">
    <location>
        <begin position="293"/>
        <end position="326"/>
    </location>
</feature>
<feature type="transmembrane region" description="Helical" evidence="7">
    <location>
        <begin position="165"/>
        <end position="183"/>
    </location>
</feature>
<evidence type="ECO:0000256" key="5">
    <source>
        <dbReference type="ARBA" id="ARBA00023136"/>
    </source>
</evidence>
<feature type="transmembrane region" description="Helical" evidence="7">
    <location>
        <begin position="84"/>
        <end position="106"/>
    </location>
</feature>
<evidence type="ECO:0000256" key="3">
    <source>
        <dbReference type="ARBA" id="ARBA00022692"/>
    </source>
</evidence>
<accession>A0A433JW09</accession>
<keyword evidence="9" id="KW-1185">Reference proteome</keyword>
<keyword evidence="4 7" id="KW-1133">Transmembrane helix</keyword>
<dbReference type="EMBL" id="RZGZ01000001">
    <property type="protein sequence ID" value="RUR03134.1"/>
    <property type="molecule type" value="Genomic_DNA"/>
</dbReference>
<dbReference type="NCBIfam" id="NF008630">
    <property type="entry name" value="PRK11618.1"/>
    <property type="match status" value="1"/>
</dbReference>
<keyword evidence="5 7" id="KW-0472">Membrane</keyword>
<feature type="transmembrane region" description="Helical" evidence="7">
    <location>
        <begin position="204"/>
        <end position="228"/>
    </location>
</feature>
<dbReference type="Proteomes" id="UP000274909">
    <property type="component" value="Unassembled WGS sequence"/>
</dbReference>
<keyword evidence="2" id="KW-1003">Cell membrane</keyword>
<dbReference type="Pfam" id="PF02653">
    <property type="entry name" value="BPD_transp_2"/>
    <property type="match status" value="1"/>
</dbReference>
<dbReference type="InterPro" id="IPR001851">
    <property type="entry name" value="ABC_transp_permease"/>
</dbReference>
<evidence type="ECO:0000256" key="7">
    <source>
        <dbReference type="SAM" id="Phobius"/>
    </source>
</evidence>
<name>A0A433JW09_9MICO</name>
<feature type="transmembrane region" description="Helical" evidence="7">
    <location>
        <begin position="136"/>
        <end position="159"/>
    </location>
</feature>